<gene>
    <name evidence="1" type="ORF">N0F65_003500</name>
</gene>
<comment type="caution">
    <text evidence="1">The sequence shown here is derived from an EMBL/GenBank/DDBJ whole genome shotgun (WGS) entry which is preliminary data.</text>
</comment>
<dbReference type="Proteomes" id="UP001146120">
    <property type="component" value="Unassembled WGS sequence"/>
</dbReference>
<dbReference type="EMBL" id="DAKRPA010000249">
    <property type="protein sequence ID" value="DAZ94464.1"/>
    <property type="molecule type" value="Genomic_DNA"/>
</dbReference>
<name>A0AAV2YMB6_9STRA</name>
<keyword evidence="2" id="KW-1185">Reference proteome</keyword>
<proteinExistence type="predicted"/>
<reference evidence="1" key="2">
    <citation type="journal article" date="2023" name="Microbiol Resour">
        <title>Decontamination and Annotation of the Draft Genome Sequence of the Oomycete Lagenidium giganteum ARSEF 373.</title>
        <authorList>
            <person name="Morgan W.R."/>
            <person name="Tartar A."/>
        </authorList>
    </citation>
    <scope>NUCLEOTIDE SEQUENCE</scope>
    <source>
        <strain evidence="1">ARSEF 373</strain>
    </source>
</reference>
<sequence>MDDSQKMRRVNNETESILDFWLRQAESFEYVYLQTVARILFAVLASSAEIKRDVCVCGQLGPGLREFKIEFRNTQ</sequence>
<evidence type="ECO:0000313" key="1">
    <source>
        <dbReference type="EMBL" id="DAZ94464.1"/>
    </source>
</evidence>
<dbReference type="AlphaFoldDB" id="A0AAV2YMB6"/>
<protein>
    <submittedName>
        <fullName evidence="1">Uncharacterized protein</fullName>
    </submittedName>
</protein>
<organism evidence="1 2">
    <name type="scientific">Lagenidium giganteum</name>
    <dbReference type="NCBI Taxonomy" id="4803"/>
    <lineage>
        <taxon>Eukaryota</taxon>
        <taxon>Sar</taxon>
        <taxon>Stramenopiles</taxon>
        <taxon>Oomycota</taxon>
        <taxon>Peronosporomycetes</taxon>
        <taxon>Pythiales</taxon>
        <taxon>Pythiaceae</taxon>
    </lineage>
</organism>
<accession>A0AAV2YMB6</accession>
<reference evidence="1" key="1">
    <citation type="submission" date="2022-11" db="EMBL/GenBank/DDBJ databases">
        <authorList>
            <person name="Morgan W.R."/>
            <person name="Tartar A."/>
        </authorList>
    </citation>
    <scope>NUCLEOTIDE SEQUENCE</scope>
    <source>
        <strain evidence="1">ARSEF 373</strain>
    </source>
</reference>
<evidence type="ECO:0000313" key="2">
    <source>
        <dbReference type="Proteomes" id="UP001146120"/>
    </source>
</evidence>